<gene>
    <name evidence="1" type="ORF">CGPG_00083</name>
    <name evidence="2" type="ORF">PhiST_gp024</name>
</gene>
<dbReference type="EMBL" id="HQ634192">
    <property type="protein sequence ID" value="AGH56781.1"/>
    <property type="molecule type" value="Genomic_DNA"/>
</dbReference>
<accession>M4SPV5</accession>
<name>M4SPV5_9CAUD</name>
<evidence type="ECO:0000313" key="2">
    <source>
        <dbReference type="EMBL" id="AGO47163.1"/>
    </source>
</evidence>
<dbReference type="Proteomes" id="UP000014729">
    <property type="component" value="Segment"/>
</dbReference>
<dbReference type="Proteomes" id="UP000203074">
    <property type="component" value="Segment"/>
</dbReference>
<sequence>MRTRIEILKDSEWVEITLMGDYSVKYNAVINLIGNLSSREISHTNTFSIPYVSNNVFALGLNTFNKKQLAKALNSKYEARYYVDDLLIQQGYIVINNTNRGTINNNFIDAGLDLIEKWGTITYQEMIRSNTLTIPYDYKQAIIEMQNYVASKTSVIPALSKVGDRDYPIAAYPNNLNSIGDKFQLNANDVRINDAFNPYQSRPIFNLKSVFDLAAESFGYTPEFSPEIDWNRIALQYIVDEDNGKGSDSNGEMVTKIENNNPTPFVYDYATQNERYYDGSVFQFNPSVAIQPNGTIIHKILSTSIASRAGNKYCLIVPNLNQGNIGSINLTADFRGYGDMVDSSGYLVVSLYWSNLGYIPFSEDPENSTANYILQEYRDDTNFPSEIESNSDANLDITIDKALFDNKPTNAGVLFGFIVSYEFYSIVENNFDSNINFTDVKYSETYLDEGELGFDANSQYGPENLDLTHAAPKSTIKQLLSAAMQKEGILLSINNKAKTIKYFSYGTYEENKKNGIFLDWSKYHLPYEDQVFNTDYGSNYAKTNAIALSDPFSGNIAKVYLQNQGQESKYQDYVENYVSLFKDISDVKSIANNNTPYFEYTNEGLGLVEFTSVLGELSQQRADGTEQGKFSGLKAFSNVNYSTAPHGVIQWYRLVDDAIKVPSKFLLPASEIKNLDLSIPIFVENLGGYYIIEEVAEYINSSTPVVVKLIKLVDGIFSEFDQSEFIKESEIKLRTFTFNANKSTTLVYDFIDFDTAPTTIEFTYQEYNYIGGVAVGAKTTLNAGGNISGSSFTVNLTEGSIYRIQLTTNLKNSIEIFIKNSSESNTN</sequence>
<dbReference type="KEGG" id="vg:15009981"/>
<dbReference type="RefSeq" id="YP_007673464.1">
    <property type="nucleotide sequence ID" value="NC_020842.1"/>
</dbReference>
<protein>
    <submittedName>
        <fullName evidence="2">Structural protein</fullName>
    </submittedName>
</protein>
<organism evidence="1 4">
    <name type="scientific">Cellulophaga phage phiST</name>
    <dbReference type="NCBI Taxonomy" id="756282"/>
    <lineage>
        <taxon>Viruses</taxon>
        <taxon>Duplodnaviria</taxon>
        <taxon>Heunggongvirae</taxon>
        <taxon>Uroviricota</taxon>
        <taxon>Caudoviricetes</taxon>
        <taxon>Cbastvirus</taxon>
        <taxon>Cbastvirus ST</taxon>
    </lineage>
</organism>
<dbReference type="GeneID" id="15009981"/>
<proteinExistence type="predicted"/>
<evidence type="ECO:0000313" key="4">
    <source>
        <dbReference type="Proteomes" id="UP000203074"/>
    </source>
</evidence>
<reference evidence="2 3" key="2">
    <citation type="journal article" date="2013" name="Proc. Natl. Acad. Sci. U.S.A.">
        <title>Twelve previously unknown phage genera are ubiquitous in global oceans.</title>
        <authorList>
            <person name="Holmfeldt K."/>
            <person name="Solonenko N."/>
            <person name="Shah M."/>
            <person name="Corrier K."/>
            <person name="Riemann L."/>
            <person name="Verberkmoes N.C."/>
            <person name="Sullivan M.B."/>
        </authorList>
    </citation>
    <scope>NUCLEOTIDE SEQUENCE [LARGE SCALE GENOMIC DNA]</scope>
    <source>
        <strain evidence="2">PhiST</strain>
    </source>
</reference>
<reference evidence="1 4" key="1">
    <citation type="submission" date="2010-11" db="EMBL/GenBank/DDBJ databases">
        <title>The Genome Sequence of Cellulophaga phage phiST.</title>
        <authorList>
            <consortium name="The Broad Institute Genome Sequencing Platform"/>
            <person name="Henn M.R."/>
            <person name="Reimann L."/>
            <person name="Holmfelt K."/>
            <person name="Levin J."/>
            <person name="Malboeuf C."/>
            <person name="Casali M."/>
            <person name="Russ C."/>
            <person name="Lennon N."/>
            <person name="Chapman S.B."/>
            <person name="Erlich R."/>
            <person name="Young S.K."/>
            <person name="Yandava C."/>
            <person name="Zeng Q."/>
            <person name="Alvarado L."/>
            <person name="Anderson S."/>
            <person name="Berlin A."/>
            <person name="Chen Z."/>
            <person name="Freedman E."/>
            <person name="Gellesch M."/>
            <person name="Goldberg J."/>
            <person name="Green L."/>
            <person name="Griggs A."/>
            <person name="Gujja S."/>
            <person name="Heilman E.R."/>
            <person name="Heiman D."/>
            <person name="Hollinger A."/>
            <person name="Howarth C."/>
            <person name="Larson L."/>
            <person name="Mehta T."/>
            <person name="Pearson M."/>
            <person name="Roberts A."/>
            <person name="Ryan E."/>
            <person name="Saif S."/>
            <person name="Shea T."/>
            <person name="Shenoy N."/>
            <person name="Sisk P."/>
            <person name="Stolte C."/>
            <person name="Sykes S."/>
            <person name="White J."/>
            <person name="Haas B."/>
            <person name="Nusbaum C."/>
            <person name="Birren B."/>
        </authorList>
    </citation>
    <scope>NUCLEOTIDE SEQUENCE [LARGE SCALE GENOMIC DNA]</scope>
    <source>
        <strain evidence="4">phiST</strain>
        <strain evidence="1">PhiST</strain>
    </source>
</reference>
<evidence type="ECO:0000313" key="1">
    <source>
        <dbReference type="EMBL" id="AGH56781.1"/>
    </source>
</evidence>
<reference evidence="3" key="3">
    <citation type="submission" date="2013-03" db="EMBL/GenBank/DDBJ databases">
        <title>The Cellulophaga phages: a novel, diverse, and globally ubiquitous model system.</title>
        <authorList>
            <person name="Holmfeldt K."/>
            <person name="Solonenko N."/>
            <person name="Shah M."/>
            <person name="Corrier K."/>
            <person name="Riemann L."/>
            <person name="VerBerkmoes N.C."/>
            <person name="Sullivan M.B."/>
        </authorList>
    </citation>
    <scope>NUCLEOTIDE SEQUENCE [LARGE SCALE GENOMIC DNA]</scope>
</reference>
<evidence type="ECO:0000313" key="3">
    <source>
        <dbReference type="Proteomes" id="UP000014729"/>
    </source>
</evidence>
<keyword evidence="4" id="KW-1185">Reference proteome</keyword>
<dbReference type="EMBL" id="KC821604">
    <property type="protein sequence ID" value="AGO47163.1"/>
    <property type="molecule type" value="Genomic_DNA"/>
</dbReference>